<sequence>MFATTALAALFFVPASSEMGFLLAACALLTMTGSIDDRYDLHYQLRLGVQALSACLMIWGANTSLLSFGDIFGFGDIKLGFLSIPITIVAVIGMINAFNMIDGIDGLSGGLSLITVTALYFLIGDRIADGASNILLLMIGALTAYLIMNLHIFPKWTPKIFMGDAGSMVLGFTITAFLIRYSQGIKEIMMPVTGLWLVAVPLMDIFVTCIRRIRHGRSPFHPDRTHVHHIFMKAGLSRRNTLLVILAFHSIAVTIGVVLETTIHSDYISFIFFAVLFFAYLEFIKHSFKASKWIKRTFRKTR</sequence>
<dbReference type="GO" id="GO:0046872">
    <property type="term" value="F:metal ion binding"/>
    <property type="evidence" value="ECO:0007669"/>
    <property type="project" value="UniProtKB-KW"/>
</dbReference>
<dbReference type="InterPro" id="IPR018480">
    <property type="entry name" value="PNAcMuramoyl-5peptid_Trfase_CS"/>
</dbReference>
<keyword evidence="7" id="KW-0479">Metal-binding</keyword>
<name>A0A918KF07_9GAMM</name>
<evidence type="ECO:0000256" key="4">
    <source>
        <dbReference type="ARBA" id="ARBA00022692"/>
    </source>
</evidence>
<evidence type="ECO:0000256" key="2">
    <source>
        <dbReference type="ARBA" id="ARBA00022475"/>
    </source>
</evidence>
<evidence type="ECO:0000256" key="3">
    <source>
        <dbReference type="ARBA" id="ARBA00022679"/>
    </source>
</evidence>
<keyword evidence="10" id="KW-1185">Reference proteome</keyword>
<evidence type="ECO:0000313" key="9">
    <source>
        <dbReference type="EMBL" id="GGX60369.1"/>
    </source>
</evidence>
<dbReference type="Pfam" id="PF00953">
    <property type="entry name" value="Glycos_transf_4"/>
    <property type="match status" value="1"/>
</dbReference>
<dbReference type="GO" id="GO:0044038">
    <property type="term" value="P:cell wall macromolecule biosynthetic process"/>
    <property type="evidence" value="ECO:0007669"/>
    <property type="project" value="TreeGrafter"/>
</dbReference>
<feature type="transmembrane region" description="Helical" evidence="8">
    <location>
        <begin position="48"/>
        <end position="67"/>
    </location>
</feature>
<feature type="transmembrane region" description="Helical" evidence="8">
    <location>
        <begin position="104"/>
        <end position="123"/>
    </location>
</feature>
<accession>A0A918KF07</accession>
<dbReference type="Proteomes" id="UP000626148">
    <property type="component" value="Unassembled WGS sequence"/>
</dbReference>
<keyword evidence="2" id="KW-1003">Cell membrane</keyword>
<comment type="subcellular location">
    <subcellularLocation>
        <location evidence="1">Cell membrane</location>
        <topology evidence="1">Multi-pass membrane protein</topology>
    </subcellularLocation>
</comment>
<feature type="transmembrane region" description="Helical" evidence="8">
    <location>
        <begin position="242"/>
        <end position="261"/>
    </location>
</feature>
<dbReference type="PANTHER" id="PTHR22926">
    <property type="entry name" value="PHOSPHO-N-ACETYLMURAMOYL-PENTAPEPTIDE-TRANSFERASE"/>
    <property type="match status" value="1"/>
</dbReference>
<dbReference type="PANTHER" id="PTHR22926:SF3">
    <property type="entry name" value="UNDECAPRENYL-PHOSPHATE ALPHA-N-ACETYLGLUCOSAMINYL 1-PHOSPHATE TRANSFERASE"/>
    <property type="match status" value="1"/>
</dbReference>
<protein>
    <submittedName>
        <fullName evidence="9">Undecaprenyl-phosphate alpha-N-acetylglucosaminyl 1-phosphate transferase</fullName>
    </submittedName>
</protein>
<proteinExistence type="predicted"/>
<dbReference type="GO" id="GO:0005886">
    <property type="term" value="C:plasma membrane"/>
    <property type="evidence" value="ECO:0007669"/>
    <property type="project" value="UniProtKB-SubCell"/>
</dbReference>
<reference evidence="9" key="2">
    <citation type="submission" date="2020-09" db="EMBL/GenBank/DDBJ databases">
        <authorList>
            <person name="Sun Q."/>
            <person name="Kim S."/>
        </authorList>
    </citation>
    <scope>NUCLEOTIDE SEQUENCE</scope>
    <source>
        <strain evidence="9">KCTC 22169</strain>
    </source>
</reference>
<organism evidence="9 10">
    <name type="scientific">Saccharospirillum salsuginis</name>
    <dbReference type="NCBI Taxonomy" id="418750"/>
    <lineage>
        <taxon>Bacteria</taxon>
        <taxon>Pseudomonadati</taxon>
        <taxon>Pseudomonadota</taxon>
        <taxon>Gammaproteobacteria</taxon>
        <taxon>Oceanospirillales</taxon>
        <taxon>Saccharospirillaceae</taxon>
        <taxon>Saccharospirillum</taxon>
    </lineage>
</organism>
<keyword evidence="3 9" id="KW-0808">Transferase</keyword>
<feature type="transmembrane region" description="Helical" evidence="8">
    <location>
        <begin position="135"/>
        <end position="154"/>
    </location>
</feature>
<evidence type="ECO:0000256" key="1">
    <source>
        <dbReference type="ARBA" id="ARBA00004651"/>
    </source>
</evidence>
<feature type="transmembrane region" description="Helical" evidence="8">
    <location>
        <begin position="267"/>
        <end position="284"/>
    </location>
</feature>
<evidence type="ECO:0000256" key="5">
    <source>
        <dbReference type="ARBA" id="ARBA00022989"/>
    </source>
</evidence>
<feature type="binding site" evidence="7">
    <location>
        <position position="99"/>
    </location>
    <ligand>
        <name>Mg(2+)</name>
        <dbReference type="ChEBI" id="CHEBI:18420"/>
    </ligand>
</feature>
<evidence type="ECO:0000256" key="7">
    <source>
        <dbReference type="PIRSR" id="PIRSR600715-1"/>
    </source>
</evidence>
<dbReference type="GO" id="GO:0009103">
    <property type="term" value="P:lipopolysaccharide biosynthetic process"/>
    <property type="evidence" value="ECO:0007669"/>
    <property type="project" value="TreeGrafter"/>
</dbReference>
<dbReference type="CDD" id="cd06853">
    <property type="entry name" value="GT_WecA_like"/>
    <property type="match status" value="1"/>
</dbReference>
<evidence type="ECO:0000313" key="10">
    <source>
        <dbReference type="Proteomes" id="UP000626148"/>
    </source>
</evidence>
<feature type="binding site" evidence="7">
    <location>
        <position position="164"/>
    </location>
    <ligand>
        <name>Mg(2+)</name>
        <dbReference type="ChEBI" id="CHEBI:18420"/>
    </ligand>
</feature>
<dbReference type="EMBL" id="BMXR01000007">
    <property type="protein sequence ID" value="GGX60369.1"/>
    <property type="molecule type" value="Genomic_DNA"/>
</dbReference>
<comment type="caution">
    <text evidence="9">The sequence shown here is derived from an EMBL/GenBank/DDBJ whole genome shotgun (WGS) entry which is preliminary data.</text>
</comment>
<feature type="transmembrane region" description="Helical" evidence="8">
    <location>
        <begin position="79"/>
        <end position="98"/>
    </location>
</feature>
<keyword evidence="5 8" id="KW-1133">Transmembrane helix</keyword>
<dbReference type="GO" id="GO:0016780">
    <property type="term" value="F:phosphotransferase activity, for other substituted phosphate groups"/>
    <property type="evidence" value="ECO:0007669"/>
    <property type="project" value="InterPro"/>
</dbReference>
<comment type="cofactor">
    <cofactor evidence="7">
        <name>Mg(2+)</name>
        <dbReference type="ChEBI" id="CHEBI:18420"/>
    </cofactor>
</comment>
<dbReference type="InterPro" id="IPR000715">
    <property type="entry name" value="Glycosyl_transferase_4"/>
</dbReference>
<dbReference type="AlphaFoldDB" id="A0A918KF07"/>
<keyword evidence="7" id="KW-0460">Magnesium</keyword>
<dbReference type="PROSITE" id="PS01348">
    <property type="entry name" value="MRAY_2"/>
    <property type="match status" value="1"/>
</dbReference>
<keyword evidence="4 8" id="KW-0812">Transmembrane</keyword>
<evidence type="ECO:0000256" key="8">
    <source>
        <dbReference type="SAM" id="Phobius"/>
    </source>
</evidence>
<keyword evidence="6 8" id="KW-0472">Membrane</keyword>
<dbReference type="GO" id="GO:0071555">
    <property type="term" value="P:cell wall organization"/>
    <property type="evidence" value="ECO:0007669"/>
    <property type="project" value="TreeGrafter"/>
</dbReference>
<evidence type="ECO:0000256" key="6">
    <source>
        <dbReference type="ARBA" id="ARBA00023136"/>
    </source>
</evidence>
<gene>
    <name evidence="9" type="primary">wecA</name>
    <name evidence="9" type="ORF">GCM10007392_30490</name>
</gene>
<reference evidence="9" key="1">
    <citation type="journal article" date="2014" name="Int. J. Syst. Evol. Microbiol.">
        <title>Complete genome sequence of Corynebacterium casei LMG S-19264T (=DSM 44701T), isolated from a smear-ripened cheese.</title>
        <authorList>
            <consortium name="US DOE Joint Genome Institute (JGI-PGF)"/>
            <person name="Walter F."/>
            <person name="Albersmeier A."/>
            <person name="Kalinowski J."/>
            <person name="Ruckert C."/>
        </authorList>
    </citation>
    <scope>NUCLEOTIDE SEQUENCE</scope>
    <source>
        <strain evidence="9">KCTC 22169</strain>
    </source>
</reference>